<sequence>MKKQEEFRVPSLSEVDATYKDLQQRRMILADKKAGLAREQAAIEADIGSRAPLPYSSSVAALLGEDADAETENRPRARLKELKAEIRDIEIAIEVIDRRLAEQKQRANAAVLAACRPEYGRRVRALVDALQAVSTARAAYDQMRNEFEANDIQWTALVPLGLGFLGDARDGHVQRIVREAREAGYVH</sequence>
<protein>
    <submittedName>
        <fullName evidence="2">Uncharacterized protein</fullName>
    </submittedName>
</protein>
<dbReference type="RefSeq" id="WP_115670003.1">
    <property type="nucleotide sequence ID" value="NZ_UEYP01000004.1"/>
</dbReference>
<dbReference type="AlphaFoldDB" id="A0A376AHY4"/>
<evidence type="ECO:0000256" key="1">
    <source>
        <dbReference type="SAM" id="Coils"/>
    </source>
</evidence>
<organism evidence="2 3">
    <name type="scientific">Ciceribacter selenitireducens ATCC BAA-1503</name>
    <dbReference type="NCBI Taxonomy" id="1336235"/>
    <lineage>
        <taxon>Bacteria</taxon>
        <taxon>Pseudomonadati</taxon>
        <taxon>Pseudomonadota</taxon>
        <taxon>Alphaproteobacteria</taxon>
        <taxon>Hyphomicrobiales</taxon>
        <taxon>Rhizobiaceae</taxon>
        <taxon>Ciceribacter</taxon>
    </lineage>
</organism>
<proteinExistence type="predicted"/>
<reference evidence="3" key="1">
    <citation type="submission" date="2018-07" db="EMBL/GenBank/DDBJ databases">
        <authorList>
            <person name="Peiro R."/>
            <person name="Begona"/>
            <person name="Cbmso G."/>
            <person name="Lopez M."/>
            <person name="Gonzalez S."/>
        </authorList>
    </citation>
    <scope>NUCLEOTIDE SEQUENCE [LARGE SCALE GENOMIC DNA]</scope>
</reference>
<keyword evidence="1" id="KW-0175">Coiled coil</keyword>
<name>A0A376AHY4_9HYPH</name>
<gene>
    <name evidence="2" type="ORF">RHIZ70_3042</name>
</gene>
<evidence type="ECO:0000313" key="3">
    <source>
        <dbReference type="Proteomes" id="UP000254764"/>
    </source>
</evidence>
<dbReference type="Proteomes" id="UP000254764">
    <property type="component" value="Unassembled WGS sequence"/>
</dbReference>
<feature type="coiled-coil region" evidence="1">
    <location>
        <begin position="79"/>
        <end position="106"/>
    </location>
</feature>
<evidence type="ECO:0000313" key="2">
    <source>
        <dbReference type="EMBL" id="SSC67334.1"/>
    </source>
</evidence>
<dbReference type="OrthoDB" id="8419647at2"/>
<keyword evidence="3" id="KW-1185">Reference proteome</keyword>
<accession>A0A376AHY4</accession>
<dbReference type="EMBL" id="UEYP01000004">
    <property type="protein sequence ID" value="SSC67334.1"/>
    <property type="molecule type" value="Genomic_DNA"/>
</dbReference>